<dbReference type="AlphaFoldDB" id="A0A9W9AJX6"/>
<keyword evidence="2" id="KW-1185">Reference proteome</keyword>
<dbReference type="EMBL" id="JAOTPV010000004">
    <property type="protein sequence ID" value="KAJ4483565.1"/>
    <property type="molecule type" value="Genomic_DNA"/>
</dbReference>
<organism evidence="1 2">
    <name type="scientific">Lentinula aciculospora</name>
    <dbReference type="NCBI Taxonomy" id="153920"/>
    <lineage>
        <taxon>Eukaryota</taxon>
        <taxon>Fungi</taxon>
        <taxon>Dikarya</taxon>
        <taxon>Basidiomycota</taxon>
        <taxon>Agaricomycotina</taxon>
        <taxon>Agaricomycetes</taxon>
        <taxon>Agaricomycetidae</taxon>
        <taxon>Agaricales</taxon>
        <taxon>Marasmiineae</taxon>
        <taxon>Omphalotaceae</taxon>
        <taxon>Lentinula</taxon>
    </lineage>
</organism>
<evidence type="ECO:0000313" key="1">
    <source>
        <dbReference type="EMBL" id="KAJ4483565.1"/>
    </source>
</evidence>
<accession>A0A9W9AJX6</accession>
<proteinExistence type="predicted"/>
<gene>
    <name evidence="1" type="ORF">J3R30DRAFT_3449524</name>
</gene>
<sequence>MNSVLINSSNETSSPARFLLDASIALVDAKQTEQKVDLHSQILNHYISRFGNSSLHSLRQGKLRSKLNLLDLRRKKALELSNAQSEYLGNFNADYIQKRILEVKQRIDELEGNVIPALCQLVLTSSGSQSSTKPQNDPLNPKLDELYIDLKRIGFESEIHKEGLLTQAARAPASPDTTSHDFEASCTDDTLMDSFVDWDGGIPAPNTTDEINANDPPSLQYLAFHHCSPSLTLTDPGGAMSGFDDLSSPSVVAVFADAILPSHAVLDSHINLENLEDITYPQIGPGRGSMIPEYVAPERKQFQKLEKENEYRKAMITGLRNQILNLKNLSDERRKILSRTKAQLRFIQSPQPARKEWLKAAQVITNRIIEQEIIPILGKLAKEAQAHVMGIESKRIEQK</sequence>
<reference evidence="1" key="1">
    <citation type="submission" date="2022-08" db="EMBL/GenBank/DDBJ databases">
        <title>A Global Phylogenomic Analysis of the Shiitake Genus Lentinula.</title>
        <authorList>
            <consortium name="DOE Joint Genome Institute"/>
            <person name="Sierra-Patev S."/>
            <person name="Min B."/>
            <person name="Naranjo-Ortiz M."/>
            <person name="Looney B."/>
            <person name="Konkel Z."/>
            <person name="Slot J.C."/>
            <person name="Sakamoto Y."/>
            <person name="Steenwyk J.L."/>
            <person name="Rokas A."/>
            <person name="Carro J."/>
            <person name="Camarero S."/>
            <person name="Ferreira P."/>
            <person name="Molpeceres G."/>
            <person name="Ruiz-Duenas F.J."/>
            <person name="Serrano A."/>
            <person name="Henrissat B."/>
            <person name="Drula E."/>
            <person name="Hughes K.W."/>
            <person name="Mata J.L."/>
            <person name="Ishikawa N.K."/>
            <person name="Vargas-Isla R."/>
            <person name="Ushijima S."/>
            <person name="Smith C.A."/>
            <person name="Ahrendt S."/>
            <person name="Andreopoulos W."/>
            <person name="He G."/>
            <person name="Labutti K."/>
            <person name="Lipzen A."/>
            <person name="Ng V."/>
            <person name="Riley R."/>
            <person name="Sandor L."/>
            <person name="Barry K."/>
            <person name="Martinez A.T."/>
            <person name="Xiao Y."/>
            <person name="Gibbons J.G."/>
            <person name="Terashima K."/>
            <person name="Grigoriev I.V."/>
            <person name="Hibbett D.S."/>
        </authorList>
    </citation>
    <scope>NUCLEOTIDE SEQUENCE</scope>
    <source>
        <strain evidence="1">JLM2183</strain>
    </source>
</reference>
<protein>
    <submittedName>
        <fullName evidence="1">Uncharacterized protein</fullName>
    </submittedName>
</protein>
<dbReference type="OrthoDB" id="2969984at2759"/>
<name>A0A9W9AJX6_9AGAR</name>
<dbReference type="Proteomes" id="UP001150266">
    <property type="component" value="Unassembled WGS sequence"/>
</dbReference>
<comment type="caution">
    <text evidence="1">The sequence shown here is derived from an EMBL/GenBank/DDBJ whole genome shotgun (WGS) entry which is preliminary data.</text>
</comment>
<evidence type="ECO:0000313" key="2">
    <source>
        <dbReference type="Proteomes" id="UP001150266"/>
    </source>
</evidence>